<dbReference type="InterPro" id="IPR029759">
    <property type="entry name" value="GPX_AS"/>
</dbReference>
<dbReference type="CDD" id="cd00340">
    <property type="entry name" value="GSH_Peroxidase"/>
    <property type="match status" value="1"/>
</dbReference>
<protein>
    <recommendedName>
        <fullName evidence="4">Glutathione peroxidase</fullName>
    </recommendedName>
</protein>
<dbReference type="PRINTS" id="PR01011">
    <property type="entry name" value="GLUTPROXDASE"/>
</dbReference>
<dbReference type="SUPFAM" id="SSF52833">
    <property type="entry name" value="Thioredoxin-like"/>
    <property type="match status" value="1"/>
</dbReference>
<evidence type="ECO:0000256" key="3">
    <source>
        <dbReference type="ARBA" id="ARBA00023002"/>
    </source>
</evidence>
<reference evidence="5 6" key="1">
    <citation type="submission" date="2019-08" db="EMBL/GenBank/DDBJ databases">
        <title>Microbe sample from Colwellia echini.</title>
        <authorList>
            <person name="Christiansen L."/>
            <person name="Pathiraja D."/>
            <person name="Schultz-Johansen M."/>
            <person name="Choi I.-G."/>
            <person name="Stougaard P."/>
        </authorList>
    </citation>
    <scope>NUCLEOTIDE SEQUENCE [LARGE SCALE GENOMIC DNA]</scope>
    <source>
        <strain evidence="5 6">A3</strain>
    </source>
</reference>
<dbReference type="RefSeq" id="WP_101343023.1">
    <property type="nucleotide sequence ID" value="NZ_PJAI02000019.1"/>
</dbReference>
<name>A0ABY3MU30_9GAMM</name>
<dbReference type="Pfam" id="PF00255">
    <property type="entry name" value="GSHPx"/>
    <property type="match status" value="1"/>
</dbReference>
<keyword evidence="2 4" id="KW-0575">Peroxidase</keyword>
<dbReference type="PANTHER" id="PTHR11592">
    <property type="entry name" value="GLUTATHIONE PEROXIDASE"/>
    <property type="match status" value="1"/>
</dbReference>
<dbReference type="GO" id="GO:0004601">
    <property type="term" value="F:peroxidase activity"/>
    <property type="evidence" value="ECO:0007669"/>
    <property type="project" value="UniProtKB-KW"/>
</dbReference>
<keyword evidence="6" id="KW-1185">Reference proteome</keyword>
<dbReference type="PIRSF" id="PIRSF000303">
    <property type="entry name" value="Glutathion_perox"/>
    <property type="match status" value="1"/>
</dbReference>
<dbReference type="Gene3D" id="3.40.30.10">
    <property type="entry name" value="Glutaredoxin"/>
    <property type="match status" value="1"/>
</dbReference>
<evidence type="ECO:0000256" key="4">
    <source>
        <dbReference type="RuleBase" id="RU000499"/>
    </source>
</evidence>
<evidence type="ECO:0000256" key="1">
    <source>
        <dbReference type="ARBA" id="ARBA00006926"/>
    </source>
</evidence>
<sequence>MSNIYQFSVQNNKNETVELNKFSDKVLLIVNTASNCGFTPQYQGLQTLHDTFHDKGFEVLAFPCNQFKKQESGSNEEIQQFCDLRFNIKFPLFNKVDVNGTNAEPLFSYLKQQAPGILGSKSIKWNFTKFLVNRQGEVIKRYAPTTKPEDIRSDIEKLLTI</sequence>
<dbReference type="InterPro" id="IPR029760">
    <property type="entry name" value="GPX_CS"/>
</dbReference>
<dbReference type="InterPro" id="IPR036249">
    <property type="entry name" value="Thioredoxin-like_sf"/>
</dbReference>
<comment type="similarity">
    <text evidence="1 4">Belongs to the glutathione peroxidase family.</text>
</comment>
<organism evidence="5 6">
    <name type="scientific">Colwellia echini</name>
    <dbReference type="NCBI Taxonomy" id="1982103"/>
    <lineage>
        <taxon>Bacteria</taxon>
        <taxon>Pseudomonadati</taxon>
        <taxon>Pseudomonadota</taxon>
        <taxon>Gammaproteobacteria</taxon>
        <taxon>Alteromonadales</taxon>
        <taxon>Colwelliaceae</taxon>
        <taxon>Colwellia</taxon>
    </lineage>
</organism>
<dbReference type="Proteomes" id="UP000815846">
    <property type="component" value="Unassembled WGS sequence"/>
</dbReference>
<dbReference type="EMBL" id="PJAI02000019">
    <property type="protein sequence ID" value="TYK64712.1"/>
    <property type="molecule type" value="Genomic_DNA"/>
</dbReference>
<dbReference type="PROSITE" id="PS51355">
    <property type="entry name" value="GLUTATHIONE_PEROXID_3"/>
    <property type="match status" value="1"/>
</dbReference>
<evidence type="ECO:0000313" key="6">
    <source>
        <dbReference type="Proteomes" id="UP000815846"/>
    </source>
</evidence>
<comment type="caution">
    <text evidence="5">The sequence shown here is derived from an EMBL/GenBank/DDBJ whole genome shotgun (WGS) entry which is preliminary data.</text>
</comment>
<gene>
    <name evidence="5" type="ORF">CWS31_014150</name>
</gene>
<evidence type="ECO:0000256" key="2">
    <source>
        <dbReference type="ARBA" id="ARBA00022559"/>
    </source>
</evidence>
<dbReference type="PROSITE" id="PS00763">
    <property type="entry name" value="GLUTATHIONE_PEROXID_2"/>
    <property type="match status" value="1"/>
</dbReference>
<dbReference type="PANTHER" id="PTHR11592:SF78">
    <property type="entry name" value="GLUTATHIONE PEROXIDASE"/>
    <property type="match status" value="1"/>
</dbReference>
<dbReference type="PROSITE" id="PS00460">
    <property type="entry name" value="GLUTATHIONE_PEROXID_1"/>
    <property type="match status" value="1"/>
</dbReference>
<proteinExistence type="inferred from homology"/>
<keyword evidence="3 4" id="KW-0560">Oxidoreductase</keyword>
<evidence type="ECO:0000313" key="5">
    <source>
        <dbReference type="EMBL" id="TYK64712.1"/>
    </source>
</evidence>
<dbReference type="InterPro" id="IPR000889">
    <property type="entry name" value="Glutathione_peroxidase"/>
</dbReference>
<accession>A0ABY3MU30</accession>